<feature type="transmembrane region" description="Helical" evidence="1">
    <location>
        <begin position="12"/>
        <end position="32"/>
    </location>
</feature>
<keyword evidence="3" id="KW-1185">Reference proteome</keyword>
<dbReference type="EMBL" id="JBIMZQ010000037">
    <property type="protein sequence ID" value="KAL3661113.1"/>
    <property type="molecule type" value="Genomic_DNA"/>
</dbReference>
<evidence type="ECO:0000256" key="1">
    <source>
        <dbReference type="SAM" id="Phobius"/>
    </source>
</evidence>
<proteinExistence type="predicted"/>
<name>A0ABD3F2U3_9STRA</name>
<dbReference type="Proteomes" id="UP001632037">
    <property type="component" value="Unassembled WGS sequence"/>
</dbReference>
<sequence>MKKTPLSKQDSTRYLQTLVALLMTVGVFSVAWEVIALHTQRSSFIAAFDALSPHVSSDDLLHLAYLQTGCRIENNTVFPWIYAAPGHEADLPVPRAQTSTSLLHRGDPRLVDELRQCPDVDIYMPSAARDPAGCSTVAGALKFLQSRLLPDWVFDVELYDIVSRQKTSYFELCPDTPMLFLAPEHVLILTEHASWPTTKPVYLMAPGLPLNTTPSPPPEQYTNSVLDRTDLVLCRTKRCDDELKQFLGRRGKDTSSVKTPRVIYTAHVSIDPTNYVQRLGNGKIQERNMTDLSSPRFAHTSWNINSQTTQDVIKCWKSHVNELPEAPLLDVYVLKKFRGNKPAGGERLYKQFPASENAKIQTLDPLKFARKVSNSSFFICPTANDDCLDLARASGGVIVTVDAYPINELISGPSEGILLATEQASQAESDDSLLLPPPSAPYRRSDLCDAILKARTLTSLNDRLSLGTQARQHFNEDAKFFLRRMLELRALARHEHQFQGQNPRTL</sequence>
<gene>
    <name evidence="2" type="ORF">V7S43_013722</name>
</gene>
<evidence type="ECO:0008006" key="4">
    <source>
        <dbReference type="Google" id="ProtNLM"/>
    </source>
</evidence>
<evidence type="ECO:0000313" key="2">
    <source>
        <dbReference type="EMBL" id="KAL3661113.1"/>
    </source>
</evidence>
<dbReference type="AlphaFoldDB" id="A0ABD3F2U3"/>
<keyword evidence="1" id="KW-0812">Transmembrane</keyword>
<keyword evidence="1" id="KW-1133">Transmembrane helix</keyword>
<accession>A0ABD3F2U3</accession>
<reference evidence="2 3" key="1">
    <citation type="submission" date="2024-09" db="EMBL/GenBank/DDBJ databases">
        <title>Genome sequencing and assembly of Phytophthora oleae, isolate VK10A, causative agent of rot of olive drupes.</title>
        <authorList>
            <person name="Conti Taguali S."/>
            <person name="Riolo M."/>
            <person name="La Spada F."/>
            <person name="Cacciola S.O."/>
            <person name="Dionisio G."/>
        </authorList>
    </citation>
    <scope>NUCLEOTIDE SEQUENCE [LARGE SCALE GENOMIC DNA]</scope>
    <source>
        <strain evidence="2 3">VK10A</strain>
    </source>
</reference>
<protein>
    <recommendedName>
        <fullName evidence="4">Glycosyl transferase family 1 domain-containing protein</fullName>
    </recommendedName>
</protein>
<organism evidence="2 3">
    <name type="scientific">Phytophthora oleae</name>
    <dbReference type="NCBI Taxonomy" id="2107226"/>
    <lineage>
        <taxon>Eukaryota</taxon>
        <taxon>Sar</taxon>
        <taxon>Stramenopiles</taxon>
        <taxon>Oomycota</taxon>
        <taxon>Peronosporomycetes</taxon>
        <taxon>Peronosporales</taxon>
        <taxon>Peronosporaceae</taxon>
        <taxon>Phytophthora</taxon>
    </lineage>
</organism>
<comment type="caution">
    <text evidence="2">The sequence shown here is derived from an EMBL/GenBank/DDBJ whole genome shotgun (WGS) entry which is preliminary data.</text>
</comment>
<keyword evidence="1" id="KW-0472">Membrane</keyword>
<evidence type="ECO:0000313" key="3">
    <source>
        <dbReference type="Proteomes" id="UP001632037"/>
    </source>
</evidence>